<comment type="caution">
    <text evidence="9">The sequence shown here is derived from an EMBL/GenBank/DDBJ whole genome shotgun (WGS) entry which is preliminary data.</text>
</comment>
<dbReference type="EMBL" id="QHKS01000012">
    <property type="protein sequence ID" value="RDK01064.1"/>
    <property type="molecule type" value="Genomic_DNA"/>
</dbReference>
<feature type="transmembrane region" description="Helical" evidence="7">
    <location>
        <begin position="125"/>
        <end position="145"/>
    </location>
</feature>
<keyword evidence="5 7" id="KW-1133">Transmembrane helix</keyword>
<evidence type="ECO:0000313" key="10">
    <source>
        <dbReference type="Proteomes" id="UP000254875"/>
    </source>
</evidence>
<protein>
    <recommendedName>
        <fullName evidence="8">VTT domain-containing protein</fullName>
    </recommendedName>
</protein>
<feature type="transmembrane region" description="Helical" evidence="7">
    <location>
        <begin position="53"/>
        <end position="78"/>
    </location>
</feature>
<evidence type="ECO:0000256" key="6">
    <source>
        <dbReference type="ARBA" id="ARBA00023136"/>
    </source>
</evidence>
<comment type="similarity">
    <text evidence="2 7">Belongs to the DedA family.</text>
</comment>
<evidence type="ECO:0000256" key="5">
    <source>
        <dbReference type="ARBA" id="ARBA00022989"/>
    </source>
</evidence>
<dbReference type="PANTHER" id="PTHR30353:SF0">
    <property type="entry name" value="TRANSMEMBRANE PROTEIN"/>
    <property type="match status" value="1"/>
</dbReference>
<feature type="domain" description="VTT" evidence="8">
    <location>
        <begin position="48"/>
        <end position="172"/>
    </location>
</feature>
<organism evidence="9 10">
    <name type="scientific">Paraburkholderia lacunae</name>
    <dbReference type="NCBI Taxonomy" id="2211104"/>
    <lineage>
        <taxon>Bacteria</taxon>
        <taxon>Pseudomonadati</taxon>
        <taxon>Pseudomonadota</taxon>
        <taxon>Betaproteobacteria</taxon>
        <taxon>Burkholderiales</taxon>
        <taxon>Burkholderiaceae</taxon>
        <taxon>Paraburkholderia</taxon>
    </lineage>
</organism>
<feature type="transmembrane region" description="Helical" evidence="7">
    <location>
        <begin position="152"/>
        <end position="175"/>
    </location>
</feature>
<dbReference type="RefSeq" id="WP_115102893.1">
    <property type="nucleotide sequence ID" value="NZ_QHKS01000012.1"/>
</dbReference>
<keyword evidence="10" id="KW-1185">Reference proteome</keyword>
<keyword evidence="3 7" id="KW-1003">Cell membrane</keyword>
<dbReference type="GO" id="GO:0005886">
    <property type="term" value="C:plasma membrane"/>
    <property type="evidence" value="ECO:0007669"/>
    <property type="project" value="UniProtKB-SubCell"/>
</dbReference>
<reference evidence="10" key="1">
    <citation type="submission" date="2018-05" db="EMBL/GenBank/DDBJ databases">
        <authorList>
            <person name="Feng T."/>
        </authorList>
    </citation>
    <scope>NUCLEOTIDE SEQUENCE [LARGE SCALE GENOMIC DNA]</scope>
    <source>
        <strain evidence="10">S27</strain>
    </source>
</reference>
<sequence length="222" mass="24178">MDLMHLLQVALHFDQHLSSLIVQYGTAVYAMLFLVVFVEIGFLPLFFLPGDPLIFICGGLAATGALNVWIVIPVLFAATVAGSIVDYGFGRAIGEKVYTADYRWLDKHALHKAHAFYEARGGLTFLLSPFIAVVRTFAPFVAGVSRMTFARFVSFVTAGAALWIVSLVAAGYLFGNVPLVRDHMSSIVLLGVGLGVGSLLASAAWRFVNRRLRADLKSRRSP</sequence>
<dbReference type="InterPro" id="IPR032816">
    <property type="entry name" value="VTT_dom"/>
</dbReference>
<evidence type="ECO:0000313" key="9">
    <source>
        <dbReference type="EMBL" id="RDK01064.1"/>
    </source>
</evidence>
<feature type="transmembrane region" description="Helical" evidence="7">
    <location>
        <begin position="20"/>
        <end position="46"/>
    </location>
</feature>
<evidence type="ECO:0000259" key="8">
    <source>
        <dbReference type="Pfam" id="PF09335"/>
    </source>
</evidence>
<name>A0A370N617_9BURK</name>
<proteinExistence type="inferred from homology"/>
<feature type="transmembrane region" description="Helical" evidence="7">
    <location>
        <begin position="187"/>
        <end position="208"/>
    </location>
</feature>
<evidence type="ECO:0000256" key="4">
    <source>
        <dbReference type="ARBA" id="ARBA00022692"/>
    </source>
</evidence>
<dbReference type="InterPro" id="IPR032818">
    <property type="entry name" value="DedA-like"/>
</dbReference>
<evidence type="ECO:0000256" key="1">
    <source>
        <dbReference type="ARBA" id="ARBA00004651"/>
    </source>
</evidence>
<dbReference type="AlphaFoldDB" id="A0A370N617"/>
<gene>
    <name evidence="9" type="ORF">DLM46_19890</name>
</gene>
<dbReference type="OrthoDB" id="9813426at2"/>
<evidence type="ECO:0000256" key="2">
    <source>
        <dbReference type="ARBA" id="ARBA00010792"/>
    </source>
</evidence>
<keyword evidence="4 7" id="KW-0812">Transmembrane</keyword>
<evidence type="ECO:0000256" key="3">
    <source>
        <dbReference type="ARBA" id="ARBA00022475"/>
    </source>
</evidence>
<comment type="subcellular location">
    <subcellularLocation>
        <location evidence="1 7">Cell membrane</location>
        <topology evidence="1 7">Multi-pass membrane protein</topology>
    </subcellularLocation>
</comment>
<dbReference type="Pfam" id="PF09335">
    <property type="entry name" value="VTT_dom"/>
    <property type="match status" value="1"/>
</dbReference>
<dbReference type="Proteomes" id="UP000254875">
    <property type="component" value="Unassembled WGS sequence"/>
</dbReference>
<accession>A0A370N617</accession>
<keyword evidence="6 7" id="KW-0472">Membrane</keyword>
<dbReference type="PANTHER" id="PTHR30353">
    <property type="entry name" value="INNER MEMBRANE PROTEIN DEDA-RELATED"/>
    <property type="match status" value="1"/>
</dbReference>
<evidence type="ECO:0000256" key="7">
    <source>
        <dbReference type="RuleBase" id="RU367016"/>
    </source>
</evidence>